<keyword evidence="3" id="KW-0732">Signal</keyword>
<keyword evidence="3" id="KW-0762">Sugar transport</keyword>
<keyword evidence="3" id="KW-0813">Transport</keyword>
<dbReference type="EMBL" id="LS483470">
    <property type="protein sequence ID" value="SQI41793.1"/>
    <property type="molecule type" value="Genomic_DNA"/>
</dbReference>
<comment type="subcellular location">
    <subcellularLocation>
        <location evidence="1 3">Periplasm</location>
    </subcellularLocation>
</comment>
<dbReference type="GO" id="GO:0042882">
    <property type="term" value="P:L-arabinose transmembrane transport"/>
    <property type="evidence" value="ECO:0007669"/>
    <property type="project" value="UniProtKB-UniRule"/>
</dbReference>
<dbReference type="OrthoDB" id="7833812at2"/>
<dbReference type="InterPro" id="IPR001761">
    <property type="entry name" value="Peripla_BP/Lac1_sug-bd_dom"/>
</dbReference>
<comment type="similarity">
    <text evidence="2 3">Belongs to the bacterial solute-binding protein 2 family.</text>
</comment>
<dbReference type="PIRSF" id="PIRSF002816">
    <property type="entry name" value="AraF"/>
    <property type="match status" value="1"/>
</dbReference>
<dbReference type="InterPro" id="IPR050555">
    <property type="entry name" value="Bact_Solute-Bind_Prot2"/>
</dbReference>
<proteinExistence type="inferred from homology"/>
<dbReference type="CDD" id="cd01540">
    <property type="entry name" value="PBP1_arabinose_binding"/>
    <property type="match status" value="1"/>
</dbReference>
<evidence type="ECO:0000313" key="7">
    <source>
        <dbReference type="Proteomes" id="UP000249005"/>
    </source>
</evidence>
<feature type="chain" id="PRO_5015802620" description="L-arabinose-binding periplasmic protein" evidence="3">
    <location>
        <begin position="24"/>
        <end position="329"/>
    </location>
</feature>
<feature type="site" description="The binding site for the sugar molecule has not yet been established, but C-87 may be involved" evidence="4">
    <location>
        <position position="87"/>
    </location>
</feature>
<dbReference type="GO" id="GO:0030246">
    <property type="term" value="F:carbohydrate binding"/>
    <property type="evidence" value="ECO:0007669"/>
    <property type="project" value="TreeGrafter"/>
</dbReference>
<evidence type="ECO:0000259" key="5">
    <source>
        <dbReference type="Pfam" id="PF00532"/>
    </source>
</evidence>
<dbReference type="Gene3D" id="3.40.50.2300">
    <property type="match status" value="2"/>
</dbReference>
<dbReference type="InterPro" id="IPR026266">
    <property type="entry name" value="AraF"/>
</dbReference>
<evidence type="ECO:0000256" key="2">
    <source>
        <dbReference type="ARBA" id="ARBA00007639"/>
    </source>
</evidence>
<dbReference type="PANTHER" id="PTHR30036:SF6">
    <property type="entry name" value="L-ARABINOSE-BINDING PERIPLASMIC PROTEIN"/>
    <property type="match status" value="1"/>
</dbReference>
<dbReference type="AlphaFoldDB" id="A0A2X4USF8"/>
<reference evidence="6 7" key="1">
    <citation type="submission" date="2018-06" db="EMBL/GenBank/DDBJ databases">
        <authorList>
            <consortium name="Pathogen Informatics"/>
            <person name="Doyle S."/>
        </authorList>
    </citation>
    <scope>NUCLEOTIDE SEQUENCE [LARGE SCALE GENOMIC DNA]</scope>
    <source>
        <strain evidence="6 7">NCTC12151</strain>
    </source>
</reference>
<feature type="domain" description="Periplasmic binding protein/LacI sugar binding" evidence="5">
    <location>
        <begin position="26"/>
        <end position="318"/>
    </location>
</feature>
<organism evidence="6 7">
    <name type="scientific">Leminorella richardii</name>
    <dbReference type="NCBI Taxonomy" id="158841"/>
    <lineage>
        <taxon>Bacteria</taxon>
        <taxon>Pseudomonadati</taxon>
        <taxon>Pseudomonadota</taxon>
        <taxon>Gammaproteobacteria</taxon>
        <taxon>Enterobacterales</taxon>
        <taxon>Budviciaceae</taxon>
        <taxon>Leminorella</taxon>
    </lineage>
</organism>
<dbReference type="Proteomes" id="UP000249005">
    <property type="component" value="Chromosome 1"/>
</dbReference>
<dbReference type="SUPFAM" id="SSF53822">
    <property type="entry name" value="Periplasmic binding protein-like I"/>
    <property type="match status" value="1"/>
</dbReference>
<protein>
    <recommendedName>
        <fullName evidence="3">L-arabinose-binding periplasmic protein</fullName>
        <shortName evidence="3">ABP</shortName>
    </recommendedName>
</protein>
<dbReference type="InterPro" id="IPR028082">
    <property type="entry name" value="Peripla_BP_I"/>
</dbReference>
<gene>
    <name evidence="6" type="primary">araF</name>
    <name evidence="6" type="ORF">NCTC12151_02344</name>
</gene>
<dbReference type="RefSeq" id="WP_111740803.1">
    <property type="nucleotide sequence ID" value="NZ_LR698987.1"/>
</dbReference>
<accession>A0A2X4USF8</accession>
<dbReference type="KEGG" id="lri:NCTC12151_02344"/>
<keyword evidence="3" id="KW-0574">Periplasm</keyword>
<evidence type="ECO:0000256" key="1">
    <source>
        <dbReference type="ARBA" id="ARBA00004418"/>
    </source>
</evidence>
<name>A0A2X4USF8_9GAMM</name>
<keyword evidence="7" id="KW-1185">Reference proteome</keyword>
<dbReference type="GO" id="GO:0030288">
    <property type="term" value="C:outer membrane-bounded periplasmic space"/>
    <property type="evidence" value="ECO:0007669"/>
    <property type="project" value="TreeGrafter"/>
</dbReference>
<evidence type="ECO:0000256" key="3">
    <source>
        <dbReference type="PIRNR" id="PIRNR002816"/>
    </source>
</evidence>
<feature type="signal peptide" evidence="3">
    <location>
        <begin position="1"/>
        <end position="23"/>
    </location>
</feature>
<sequence length="329" mass="35596">MHKFTKALAVIGLSAIMSHSAIAETMKLGFLVKQPEEPWFQTEWAFADKAGKDLGFSVIKIAVPDGEKTLNAIDSLAASGAKGFVICTPDPKLGSAIMAKAKSYNLKVIAVDDQFVNAKGKPMESVPLIMMAATKIGERQGQELWKEMNKRGWNIAETGVMAITSNELDTARRRTSGSMAALKAAGFPEKQIYQVPTKSNDIPGAFDAANSMLVQHPEVKNWLIVGMNDNTVLGGVRATEGQNFKPENVIGIGINGVDAVNELSKSSATGFYGSLLPSPDIHGYKSIEMLYNWETKGEEPAKFTEVTDVVLITRDNFKVELEKKGLGGK</sequence>
<dbReference type="Pfam" id="PF00532">
    <property type="entry name" value="Peripla_BP_1"/>
    <property type="match status" value="1"/>
</dbReference>
<evidence type="ECO:0000256" key="4">
    <source>
        <dbReference type="PIRSR" id="PIRSR002816-1"/>
    </source>
</evidence>
<dbReference type="PANTHER" id="PTHR30036">
    <property type="entry name" value="D-XYLOSE-BINDING PERIPLASMIC PROTEIN"/>
    <property type="match status" value="1"/>
</dbReference>
<evidence type="ECO:0000313" key="6">
    <source>
        <dbReference type="EMBL" id="SQI41793.1"/>
    </source>
</evidence>